<sequence>MQYKLLSYKSSLSLAIIISRRDTKLVAVVLVDVNTVIHLPSVATITLNAIYGTYCCTKALANNTMDIIRPKPQSRLEGNDNVIGDGLGRVETVKTKSLTSKGVVVVPGDLKWTTTIVLLTRCAWILWVTRVTVRV</sequence>
<reference evidence="1 2" key="1">
    <citation type="journal article" date="2024" name="Plant Biotechnol. J.">
        <title>Dendrobium thyrsiflorum genome and its molecular insights into genes involved in important horticultural traits.</title>
        <authorList>
            <person name="Chen B."/>
            <person name="Wang J.Y."/>
            <person name="Zheng P.J."/>
            <person name="Li K.L."/>
            <person name="Liang Y.M."/>
            <person name="Chen X.F."/>
            <person name="Zhang C."/>
            <person name="Zhao X."/>
            <person name="He X."/>
            <person name="Zhang G.Q."/>
            <person name="Liu Z.J."/>
            <person name="Xu Q."/>
        </authorList>
    </citation>
    <scope>NUCLEOTIDE SEQUENCE [LARGE SCALE GENOMIC DNA]</scope>
    <source>
        <strain evidence="1">GZMU011</strain>
    </source>
</reference>
<protein>
    <submittedName>
        <fullName evidence="1">Uncharacterized protein</fullName>
    </submittedName>
</protein>
<organism evidence="1 2">
    <name type="scientific">Dendrobium thyrsiflorum</name>
    <name type="common">Pinecone-like raceme dendrobium</name>
    <name type="synonym">Orchid</name>
    <dbReference type="NCBI Taxonomy" id="117978"/>
    <lineage>
        <taxon>Eukaryota</taxon>
        <taxon>Viridiplantae</taxon>
        <taxon>Streptophyta</taxon>
        <taxon>Embryophyta</taxon>
        <taxon>Tracheophyta</taxon>
        <taxon>Spermatophyta</taxon>
        <taxon>Magnoliopsida</taxon>
        <taxon>Liliopsida</taxon>
        <taxon>Asparagales</taxon>
        <taxon>Orchidaceae</taxon>
        <taxon>Epidendroideae</taxon>
        <taxon>Malaxideae</taxon>
        <taxon>Dendrobiinae</taxon>
        <taxon>Dendrobium</taxon>
    </lineage>
</organism>
<dbReference type="EMBL" id="JANQDX010000011">
    <property type="protein sequence ID" value="KAL0915840.1"/>
    <property type="molecule type" value="Genomic_DNA"/>
</dbReference>
<name>A0ABD0UT92_DENTH</name>
<dbReference type="Proteomes" id="UP001552299">
    <property type="component" value="Unassembled WGS sequence"/>
</dbReference>
<dbReference type="AlphaFoldDB" id="A0ABD0UT92"/>
<proteinExistence type="predicted"/>
<gene>
    <name evidence="1" type="ORF">M5K25_013300</name>
</gene>
<comment type="caution">
    <text evidence="1">The sequence shown here is derived from an EMBL/GenBank/DDBJ whole genome shotgun (WGS) entry which is preliminary data.</text>
</comment>
<accession>A0ABD0UT92</accession>
<evidence type="ECO:0000313" key="2">
    <source>
        <dbReference type="Proteomes" id="UP001552299"/>
    </source>
</evidence>
<keyword evidence="2" id="KW-1185">Reference proteome</keyword>
<evidence type="ECO:0000313" key="1">
    <source>
        <dbReference type="EMBL" id="KAL0915840.1"/>
    </source>
</evidence>